<dbReference type="Proteomes" id="UP000255163">
    <property type="component" value="Unassembled WGS sequence"/>
</dbReference>
<protein>
    <submittedName>
        <fullName evidence="2">Phosphoribosylformylglycinamidine synthase</fullName>
        <ecNumber evidence="2">6.3.5.3</ecNumber>
    </submittedName>
</protein>
<organism evidence="2 3">
    <name type="scientific">Enterobacter asburiae</name>
    <dbReference type="NCBI Taxonomy" id="61645"/>
    <lineage>
        <taxon>Bacteria</taxon>
        <taxon>Pseudomonadati</taxon>
        <taxon>Pseudomonadota</taxon>
        <taxon>Gammaproteobacteria</taxon>
        <taxon>Enterobacterales</taxon>
        <taxon>Enterobacteriaceae</taxon>
        <taxon>Enterobacter</taxon>
        <taxon>Enterobacter cloacae complex</taxon>
    </lineage>
</organism>
<evidence type="ECO:0000313" key="2">
    <source>
        <dbReference type="EMBL" id="STD26412.1"/>
    </source>
</evidence>
<dbReference type="AlphaFoldDB" id="A0A376FKH3"/>
<name>A0A376FKH3_ENTAS</name>
<sequence length="34" mass="3806">MPSSGEATEEQHLSLSDTHFDNQPIDLPLDVLLR</sequence>
<proteinExistence type="predicted"/>
<gene>
    <name evidence="2" type="primary">purL_2</name>
    <name evidence="2" type="ORF">NCTC12123_05573</name>
</gene>
<dbReference type="GO" id="GO:0004642">
    <property type="term" value="F:phosphoribosylformylglycinamidine synthase activity"/>
    <property type="evidence" value="ECO:0007669"/>
    <property type="project" value="UniProtKB-EC"/>
</dbReference>
<evidence type="ECO:0000313" key="3">
    <source>
        <dbReference type="Proteomes" id="UP000255163"/>
    </source>
</evidence>
<feature type="region of interest" description="Disordered" evidence="1">
    <location>
        <begin position="1"/>
        <end position="34"/>
    </location>
</feature>
<keyword evidence="2" id="KW-0436">Ligase</keyword>
<dbReference type="EC" id="6.3.5.3" evidence="2"/>
<reference evidence="2 3" key="1">
    <citation type="submission" date="2018-06" db="EMBL/GenBank/DDBJ databases">
        <authorList>
            <consortium name="Pathogen Informatics"/>
            <person name="Doyle S."/>
        </authorList>
    </citation>
    <scope>NUCLEOTIDE SEQUENCE [LARGE SCALE GENOMIC DNA]</scope>
    <source>
        <strain evidence="2 3">NCTC12123</strain>
    </source>
</reference>
<evidence type="ECO:0000256" key="1">
    <source>
        <dbReference type="SAM" id="MobiDB-lite"/>
    </source>
</evidence>
<accession>A0A376FKH3</accession>
<dbReference type="EMBL" id="UFYI01000007">
    <property type="protein sequence ID" value="STD26412.1"/>
    <property type="molecule type" value="Genomic_DNA"/>
</dbReference>